<dbReference type="InterPro" id="IPR003331">
    <property type="entry name" value="UDP_GlcNAc_Epimerase_2_dom"/>
</dbReference>
<proteinExistence type="predicted"/>
<evidence type="ECO:0000259" key="1">
    <source>
        <dbReference type="Pfam" id="PF02350"/>
    </source>
</evidence>
<dbReference type="NCBIfam" id="TIGR00236">
    <property type="entry name" value="wecB"/>
    <property type="match status" value="1"/>
</dbReference>
<dbReference type="PANTHER" id="PTHR43174">
    <property type="entry name" value="UDP-N-ACETYLGLUCOSAMINE 2-EPIMERASE"/>
    <property type="match status" value="1"/>
</dbReference>
<dbReference type="PANTHER" id="PTHR43174:SF1">
    <property type="entry name" value="UDP-N-ACETYLGLUCOSAMINE 2-EPIMERASE"/>
    <property type="match status" value="1"/>
</dbReference>
<dbReference type="Pfam" id="PF02350">
    <property type="entry name" value="Epimerase_2"/>
    <property type="match status" value="1"/>
</dbReference>
<organism evidence="2 3">
    <name type="scientific">Thermococcus paralvinellae</name>
    <dbReference type="NCBI Taxonomy" id="582419"/>
    <lineage>
        <taxon>Archaea</taxon>
        <taxon>Methanobacteriati</taxon>
        <taxon>Methanobacteriota</taxon>
        <taxon>Thermococci</taxon>
        <taxon>Thermococcales</taxon>
        <taxon>Thermococcaceae</taxon>
        <taxon>Thermococcus</taxon>
    </lineage>
</organism>
<name>W0I927_9EURY</name>
<accession>W0I927</accession>
<dbReference type="STRING" id="582419.TES1_1887"/>
<dbReference type="AlphaFoldDB" id="W0I927"/>
<dbReference type="HOGENOM" id="CLU_041674_0_1_2"/>
<dbReference type="InterPro" id="IPR029767">
    <property type="entry name" value="WecB-like"/>
</dbReference>
<evidence type="ECO:0000313" key="2">
    <source>
        <dbReference type="EMBL" id="AHF81262.1"/>
    </source>
</evidence>
<dbReference type="OrthoDB" id="7018at2157"/>
<dbReference type="Gene3D" id="3.40.50.2000">
    <property type="entry name" value="Glycogen Phosphorylase B"/>
    <property type="match status" value="2"/>
</dbReference>
<feature type="domain" description="UDP-N-acetylglucosamine 2-epimerase" evidence="1">
    <location>
        <begin position="24"/>
        <end position="353"/>
    </location>
</feature>
<keyword evidence="3" id="KW-1185">Reference proteome</keyword>
<dbReference type="Proteomes" id="UP000019027">
    <property type="component" value="Chromosome"/>
</dbReference>
<dbReference type="RefSeq" id="WP_042682367.1">
    <property type="nucleotide sequence ID" value="NZ_CP006965.1"/>
</dbReference>
<gene>
    <name evidence="2" type="ORF">TES1_1887</name>
</gene>
<dbReference type="EMBL" id="CP006965">
    <property type="protein sequence ID" value="AHF81262.1"/>
    <property type="molecule type" value="Genomic_DNA"/>
</dbReference>
<evidence type="ECO:0000313" key="3">
    <source>
        <dbReference type="Proteomes" id="UP000019027"/>
    </source>
</evidence>
<dbReference type="CDD" id="cd03786">
    <property type="entry name" value="GTB_UDP-GlcNAc_2-Epimerase"/>
    <property type="match status" value="1"/>
</dbReference>
<protein>
    <submittedName>
        <fullName evidence="2">UDP-N-acetylglucosamine 2-epimerase</fullName>
    </submittedName>
</protein>
<dbReference type="SUPFAM" id="SSF53756">
    <property type="entry name" value="UDP-Glycosyltransferase/glycogen phosphorylase"/>
    <property type="match status" value="1"/>
</dbReference>
<dbReference type="KEGG" id="ths:TES1_1887"/>
<reference evidence="2 3" key="1">
    <citation type="journal article" date="2014" name="Int. J. Syst. Evol. Microbiol.">
        <title>Thermococcus paralvinellae sp. nov. and Thermococcus cleftensis sp. nov. of hyperthermophilic heterotrophs from deep-sea hydrothermal vents.</title>
        <authorList>
            <person name="Hensley S.A."/>
            <person name="Jung J.H."/>
            <person name="Park C.S."/>
            <person name="Holden J.F."/>
        </authorList>
    </citation>
    <scope>NUCLEOTIDE SEQUENCE [LARGE SCALE GENOMIC DNA]</scope>
    <source>
        <strain evidence="2 3">ES1</strain>
    </source>
</reference>
<dbReference type="GeneID" id="24906206"/>
<sequence>MKVVTVVGARPQFIKMAPVSRELRKYFDEIIVHTGQHYDYEMDRIFFEELSIPEPDYHLGVGSGSHGYQTGEMLKKIEEVLIKEKPDLVLVYGDTNSTLAGALAAVKLHIKVAHVEAGLRSFDKRMPEEVNRVLTDHVSDYLFAPTETAVENLYNEGIRKGVYLTGDVMYDALLSNIKIAQKKSRILEELGLKSKKYLLATVHRAENTDNRKNLENIIEAFIESNELIVFPAHPRTQKYLKAYNLIEKVKKAENILLINPVGYLDMLVLEENARKILTDSGGVQKEAYFLKVPCITLREKTEWVETVEDGWNILVGADKEKIIKAIRQFEPAGETYTYKFGNGKASKKIVKILI</sequence>